<accession>A0A8R1U2F3</accession>
<proteinExistence type="predicted"/>
<evidence type="ECO:0000313" key="2">
    <source>
        <dbReference type="EnsemblMetazoa" id="OVOC9653.1"/>
    </source>
</evidence>
<protein>
    <submittedName>
        <fullName evidence="2">Uncharacterized protein</fullName>
    </submittedName>
</protein>
<dbReference type="AlphaFoldDB" id="A0A8R1U2F3"/>
<dbReference type="Proteomes" id="UP000024404">
    <property type="component" value="Unassembled WGS sequence"/>
</dbReference>
<reference evidence="2" key="2">
    <citation type="submission" date="2022-06" db="UniProtKB">
        <authorList>
            <consortium name="EnsemblMetazoa"/>
        </authorList>
    </citation>
    <scope>IDENTIFICATION</scope>
</reference>
<keyword evidence="3" id="KW-1185">Reference proteome</keyword>
<feature type="compositionally biased region" description="Polar residues" evidence="1">
    <location>
        <begin position="10"/>
        <end position="19"/>
    </location>
</feature>
<evidence type="ECO:0000313" key="3">
    <source>
        <dbReference type="Proteomes" id="UP000024404"/>
    </source>
</evidence>
<name>A0A8R1U2F3_ONCVO</name>
<evidence type="ECO:0000256" key="1">
    <source>
        <dbReference type="SAM" id="MobiDB-lite"/>
    </source>
</evidence>
<sequence length="55" mass="6136">MKKGIKLEVAQTQGSNQTEGKLKDQVVNSEEEEEDDTMKGIVSLEQDLNVISIEE</sequence>
<organism evidence="2 3">
    <name type="scientific">Onchocerca volvulus</name>
    <dbReference type="NCBI Taxonomy" id="6282"/>
    <lineage>
        <taxon>Eukaryota</taxon>
        <taxon>Metazoa</taxon>
        <taxon>Ecdysozoa</taxon>
        <taxon>Nematoda</taxon>
        <taxon>Chromadorea</taxon>
        <taxon>Rhabditida</taxon>
        <taxon>Spirurina</taxon>
        <taxon>Spiruromorpha</taxon>
        <taxon>Filarioidea</taxon>
        <taxon>Onchocercidae</taxon>
        <taxon>Onchocerca</taxon>
    </lineage>
</organism>
<dbReference type="EMBL" id="CMVM020000284">
    <property type="status" value="NOT_ANNOTATED_CDS"/>
    <property type="molecule type" value="Genomic_DNA"/>
</dbReference>
<reference evidence="3" key="1">
    <citation type="submission" date="2013-10" db="EMBL/GenBank/DDBJ databases">
        <title>Genome sequencing of Onchocerca volvulus.</title>
        <authorList>
            <person name="Cotton J."/>
            <person name="Tsai J."/>
            <person name="Stanley E."/>
            <person name="Tracey A."/>
            <person name="Holroyd N."/>
            <person name="Lustigman S."/>
            <person name="Berriman M."/>
        </authorList>
    </citation>
    <scope>NUCLEOTIDE SEQUENCE</scope>
</reference>
<feature type="region of interest" description="Disordered" evidence="1">
    <location>
        <begin position="1"/>
        <end position="37"/>
    </location>
</feature>
<dbReference type="EnsemblMetazoa" id="OVOC9653.1">
    <property type="protein sequence ID" value="OVOC9653.1"/>
    <property type="gene ID" value="WBGene00246462"/>
</dbReference>